<keyword evidence="4 12" id="KW-0808">Transferase</keyword>
<evidence type="ECO:0000256" key="3">
    <source>
        <dbReference type="ARBA" id="ARBA00022475"/>
    </source>
</evidence>
<dbReference type="PANTHER" id="PTHR23028">
    <property type="entry name" value="ACETYLTRANSFERASE"/>
    <property type="match status" value="1"/>
</dbReference>
<dbReference type="Gene3D" id="3.40.50.1110">
    <property type="entry name" value="SGNH hydrolase"/>
    <property type="match status" value="1"/>
</dbReference>
<evidence type="ECO:0000256" key="5">
    <source>
        <dbReference type="ARBA" id="ARBA00022692"/>
    </source>
</evidence>
<evidence type="ECO:0000259" key="11">
    <source>
        <dbReference type="Pfam" id="PF01757"/>
    </source>
</evidence>
<dbReference type="GO" id="GO:0005886">
    <property type="term" value="C:plasma membrane"/>
    <property type="evidence" value="ECO:0007669"/>
    <property type="project" value="UniProtKB-SubCell"/>
</dbReference>
<feature type="transmembrane region" description="Helical" evidence="10">
    <location>
        <begin position="171"/>
        <end position="192"/>
    </location>
</feature>
<name>A0A841YTB0_9LIST</name>
<evidence type="ECO:0000313" key="12">
    <source>
        <dbReference type="EMBL" id="MBC1456319.1"/>
    </source>
</evidence>
<dbReference type="InterPro" id="IPR002656">
    <property type="entry name" value="Acyl_transf_3_dom"/>
</dbReference>
<reference evidence="12 13" key="1">
    <citation type="submission" date="2020-03" db="EMBL/GenBank/DDBJ databases">
        <title>Soil Listeria distribution.</title>
        <authorList>
            <person name="Liao J."/>
            <person name="Wiedmann M."/>
        </authorList>
    </citation>
    <scope>NUCLEOTIDE SEQUENCE [LARGE SCALE GENOMIC DNA]</scope>
    <source>
        <strain evidence="12 13">FSL L7-1614</strain>
    </source>
</reference>
<dbReference type="GO" id="GO:0016747">
    <property type="term" value="F:acyltransferase activity, transferring groups other than amino-acyl groups"/>
    <property type="evidence" value="ECO:0007669"/>
    <property type="project" value="InterPro"/>
</dbReference>
<comment type="similarity">
    <text evidence="2">Belongs to the acyltransferase 3 family.</text>
</comment>
<feature type="transmembrane region" description="Helical" evidence="10">
    <location>
        <begin position="237"/>
        <end position="257"/>
    </location>
</feature>
<feature type="transmembrane region" description="Helical" evidence="10">
    <location>
        <begin position="307"/>
        <end position="324"/>
    </location>
</feature>
<sequence length="613" mass="68777">MERSARYKRKYVPSIDGLRALAVIAVIAYHLSFGWASGGFLGVDIFFVLSGYLITNILLSEWEKNERIDLKKFWVGRFRRLIPAVYLMIVVVVVFAVIFNRPLLATLRGDATASFLYMSNWWFIFHNVSYFDSFGTASPIKNLWSLAIEEQFYIIWPLFLYGALKFIKKPAIILRIIVIAAMLSAILMAILYSPDGDPSRVYYGTDTRAFGLLLGGALAFVWPFTRLSPHIPKPAKFTVNLAGTISVAIFLICIVTVNEYDSFLYRGGMFLIAINAIVMIATIAHPASYLSKLFSFKPLRWIGMRSYGIYLWHYPIITLTTPITEVGTPNLVRASLQVAATLLIAELSYRFVETPIRKKGFIAYIKSFHFKGLLHWRGYPVGKWAFISSLVLILGFFALGMSNLIPVKTNAEGTQKTHVKTVADAKTPQKEAPKPDTPTKQTPVPKKNAAKTPVTPDKISYTQTLAIGDSLMIDIQPVLEKSVPNIAIDGLVGRQMADAINTATQYKKYNSKGSAVILELGTNGPFALKKMEQLVQMFDEASIYLVNTRVPRPWESEVNESIDKIDAEYDNVTRVDWYSLAIDHPEYFGRDGVHLTKKGVSAYVGLLTNKMVH</sequence>
<dbReference type="SUPFAM" id="SSF52266">
    <property type="entry name" value="SGNH hydrolase"/>
    <property type="match status" value="1"/>
</dbReference>
<dbReference type="InterPro" id="IPR036514">
    <property type="entry name" value="SGNH_hydro_sf"/>
</dbReference>
<evidence type="ECO:0000256" key="10">
    <source>
        <dbReference type="SAM" id="Phobius"/>
    </source>
</evidence>
<protein>
    <submittedName>
        <fullName evidence="12">Acetyltransferase</fullName>
    </submittedName>
</protein>
<comment type="caution">
    <text evidence="12">The sequence shown here is derived from an EMBL/GenBank/DDBJ whole genome shotgun (WGS) entry which is preliminary data.</text>
</comment>
<evidence type="ECO:0000256" key="7">
    <source>
        <dbReference type="ARBA" id="ARBA00023136"/>
    </source>
</evidence>
<evidence type="ECO:0000256" key="6">
    <source>
        <dbReference type="ARBA" id="ARBA00022989"/>
    </source>
</evidence>
<organism evidence="12 13">
    <name type="scientific">Listeria newyorkensis</name>
    <dbReference type="NCBI Taxonomy" id="1497681"/>
    <lineage>
        <taxon>Bacteria</taxon>
        <taxon>Bacillati</taxon>
        <taxon>Bacillota</taxon>
        <taxon>Bacilli</taxon>
        <taxon>Bacillales</taxon>
        <taxon>Listeriaceae</taxon>
        <taxon>Listeria</taxon>
    </lineage>
</organism>
<dbReference type="GO" id="GO:0009103">
    <property type="term" value="P:lipopolysaccharide biosynthetic process"/>
    <property type="evidence" value="ECO:0007669"/>
    <property type="project" value="TreeGrafter"/>
</dbReference>
<keyword evidence="3" id="KW-1003">Cell membrane</keyword>
<feature type="transmembrane region" description="Helical" evidence="10">
    <location>
        <begin position="143"/>
        <end position="164"/>
    </location>
</feature>
<dbReference type="InterPro" id="IPR050879">
    <property type="entry name" value="Acyltransferase_3"/>
</dbReference>
<dbReference type="RefSeq" id="WP_185387869.1">
    <property type="nucleotide sequence ID" value="NZ_JAARQN010000001.1"/>
</dbReference>
<gene>
    <name evidence="12" type="ORF">HB850_01040</name>
</gene>
<feature type="transmembrane region" description="Helical" evidence="10">
    <location>
        <begin position="263"/>
        <end position="286"/>
    </location>
</feature>
<evidence type="ECO:0000256" key="8">
    <source>
        <dbReference type="ARBA" id="ARBA00023315"/>
    </source>
</evidence>
<dbReference type="CDD" id="cd01840">
    <property type="entry name" value="SGNH_hydrolase_yrhL_like"/>
    <property type="match status" value="1"/>
</dbReference>
<comment type="subcellular location">
    <subcellularLocation>
        <location evidence="1">Cell membrane</location>
        <topology evidence="1">Multi-pass membrane protein</topology>
    </subcellularLocation>
</comment>
<feature type="transmembrane region" description="Helical" evidence="10">
    <location>
        <begin position="384"/>
        <end position="405"/>
    </location>
</feature>
<feature type="domain" description="Acyltransferase 3" evidence="11">
    <location>
        <begin position="13"/>
        <end position="344"/>
    </location>
</feature>
<feature type="compositionally biased region" description="Basic and acidic residues" evidence="9">
    <location>
        <begin position="421"/>
        <end position="434"/>
    </location>
</feature>
<feature type="transmembrane region" description="Helical" evidence="10">
    <location>
        <begin position="38"/>
        <end position="59"/>
    </location>
</feature>
<evidence type="ECO:0000313" key="13">
    <source>
        <dbReference type="Proteomes" id="UP000569903"/>
    </source>
</evidence>
<evidence type="ECO:0000256" key="9">
    <source>
        <dbReference type="SAM" id="MobiDB-lite"/>
    </source>
</evidence>
<dbReference type="Proteomes" id="UP000569903">
    <property type="component" value="Unassembled WGS sequence"/>
</dbReference>
<feature type="region of interest" description="Disordered" evidence="9">
    <location>
        <begin position="416"/>
        <end position="454"/>
    </location>
</feature>
<keyword evidence="8" id="KW-0012">Acyltransferase</keyword>
<evidence type="ECO:0000256" key="2">
    <source>
        <dbReference type="ARBA" id="ARBA00007400"/>
    </source>
</evidence>
<evidence type="ECO:0000256" key="1">
    <source>
        <dbReference type="ARBA" id="ARBA00004651"/>
    </source>
</evidence>
<evidence type="ECO:0000256" key="4">
    <source>
        <dbReference type="ARBA" id="ARBA00022679"/>
    </source>
</evidence>
<dbReference type="AlphaFoldDB" id="A0A841YTB0"/>
<feature type="transmembrane region" description="Helical" evidence="10">
    <location>
        <begin position="12"/>
        <end position="32"/>
    </location>
</feature>
<accession>A0A841YTB0</accession>
<keyword evidence="5 10" id="KW-0812">Transmembrane</keyword>
<dbReference type="EMBL" id="JAARQN010000001">
    <property type="protein sequence ID" value="MBC1456319.1"/>
    <property type="molecule type" value="Genomic_DNA"/>
</dbReference>
<keyword evidence="6 10" id="KW-1133">Transmembrane helix</keyword>
<keyword evidence="7 10" id="KW-0472">Membrane</keyword>
<dbReference type="Pfam" id="PF01757">
    <property type="entry name" value="Acyl_transf_3"/>
    <property type="match status" value="1"/>
</dbReference>
<feature type="transmembrane region" description="Helical" evidence="10">
    <location>
        <begin position="207"/>
        <end position="225"/>
    </location>
</feature>
<feature type="transmembrane region" description="Helical" evidence="10">
    <location>
        <begin position="80"/>
        <end position="99"/>
    </location>
</feature>
<proteinExistence type="inferred from homology"/>
<dbReference type="PANTHER" id="PTHR23028:SF53">
    <property type="entry name" value="ACYL_TRANSF_3 DOMAIN-CONTAINING PROTEIN"/>
    <property type="match status" value="1"/>
</dbReference>